<protein>
    <submittedName>
        <fullName evidence="4">Phage major capsid protein</fullName>
    </submittedName>
</protein>
<evidence type="ECO:0000259" key="2">
    <source>
        <dbReference type="Pfam" id="PF05065"/>
    </source>
</evidence>
<name>A0ABS6UJX7_9PSEU</name>
<reference evidence="4 5" key="1">
    <citation type="submission" date="2020-11" db="EMBL/GenBank/DDBJ databases">
        <title>Pseudonocardia abyssalis sp. nov. and Pseudonocardia oceani sp. nov., description and phylogenomic analysis of two novel actinomycetes isolated from the deep Southern Ocean.</title>
        <authorList>
            <person name="Parra J."/>
        </authorList>
    </citation>
    <scope>NUCLEOTIDE SEQUENCE [LARGE SCALE GENOMIC DNA]</scope>
    <source>
        <strain evidence="4">KRD-185</strain>
        <strain evidence="5">KRD185</strain>
    </source>
</reference>
<comment type="caution">
    <text evidence="4">The sequence shown here is derived from an EMBL/GenBank/DDBJ whole genome shotgun (WGS) entry which is preliminary data.</text>
</comment>
<feature type="domain" description="Phage capsid-like C-terminal" evidence="2">
    <location>
        <begin position="175"/>
        <end position="445"/>
    </location>
</feature>
<evidence type="ECO:0000313" key="5">
    <source>
        <dbReference type="Proteomes" id="UP000694300"/>
    </source>
</evidence>
<dbReference type="InterPro" id="IPR024455">
    <property type="entry name" value="Phage_capsid"/>
</dbReference>
<dbReference type="InterPro" id="IPR054612">
    <property type="entry name" value="Phage_capsid-like_C"/>
</dbReference>
<dbReference type="RefSeq" id="WP_218596150.1">
    <property type="nucleotide sequence ID" value="NZ_JADQDE010000005.1"/>
</dbReference>
<dbReference type="EMBL" id="JADQDF010000003">
    <property type="protein sequence ID" value="MBW0132550.1"/>
    <property type="molecule type" value="Genomic_DNA"/>
</dbReference>
<dbReference type="Pfam" id="PF05065">
    <property type="entry name" value="Phage_capsid"/>
    <property type="match status" value="1"/>
</dbReference>
<keyword evidence="5" id="KW-1185">Reference proteome</keyword>
<proteinExistence type="predicted"/>
<evidence type="ECO:0000313" key="4">
    <source>
        <dbReference type="EMBL" id="MBW0132550.1"/>
    </source>
</evidence>
<dbReference type="EMBL" id="JADQDF010000001">
    <property type="protein sequence ID" value="MBW0131188.1"/>
    <property type="molecule type" value="Genomic_DNA"/>
</dbReference>
<evidence type="ECO:0000256" key="1">
    <source>
        <dbReference type="ARBA" id="ARBA00004328"/>
    </source>
</evidence>
<accession>A0ABS6UJX7</accession>
<gene>
    <name evidence="3" type="ORF">I4I82_26410</name>
    <name evidence="4" type="ORF">I4I82_33425</name>
</gene>
<dbReference type="NCBIfam" id="TIGR01554">
    <property type="entry name" value="major_cap_HK97"/>
    <property type="match status" value="1"/>
</dbReference>
<organism evidence="4 5">
    <name type="scientific">Pseudonocardia oceani</name>
    <dbReference type="NCBI Taxonomy" id="2792013"/>
    <lineage>
        <taxon>Bacteria</taxon>
        <taxon>Bacillati</taxon>
        <taxon>Actinomycetota</taxon>
        <taxon>Actinomycetes</taxon>
        <taxon>Pseudonocardiales</taxon>
        <taxon>Pseudonocardiaceae</taxon>
        <taxon>Pseudonocardia</taxon>
    </lineage>
</organism>
<dbReference type="Proteomes" id="UP000694300">
    <property type="component" value="Unassembled WGS sequence"/>
</dbReference>
<sequence length="451" mass="47271">MSSTTIDPVEEMQTHLKAARAIAATVDAADREYTDDERTQLTELLGKASDAKNRAAKAKGDAAIKAAIVDLGDGIGLNEKSGERRTPAGLIVPGGRKSIGQHYVGSPEYKAMLDSVPGGQFTKQHRVQANPVGFERLVAPKRGEKALVTGASDTSGGAFVRGDDLGLQVGTEPFQRPLTLRDLVTSGTTTSDSIEYVRVTSITNNAAPVAEATTSAAPTQSATTGPLVNAAGGGYKPESGLAVARVTTPVRTIAHWIPVTKRALADAAQMVTLIDGFLEYGLEEELEDQMIAGDGTGENFEGLGNVSGVQAQAYTTDLLTTTRMAKTKVRTTGRSVPNAYVINPADLETIDLIREDGATGAFMFGGPAAAGGATTLWGLPVVESEAVAAGTAYVGDFTKAVLWDRQQSTITTTDSHADFFVRNLVAILAEMRAAFGVLQPSAFVEIDLTLL</sequence>
<evidence type="ECO:0000313" key="3">
    <source>
        <dbReference type="EMBL" id="MBW0131188.1"/>
    </source>
</evidence>
<comment type="subcellular location">
    <subcellularLocation>
        <location evidence="1">Virion</location>
    </subcellularLocation>
</comment>